<keyword evidence="6" id="KW-1185">Reference proteome</keyword>
<feature type="domain" description="HTH marR-type" evidence="4">
    <location>
        <begin position="24"/>
        <end position="156"/>
    </location>
</feature>
<dbReference type="RefSeq" id="WP_012543701.1">
    <property type="nucleotide sequence ID" value="NC_011295.1"/>
</dbReference>
<dbReference type="Pfam" id="PF01047">
    <property type="entry name" value="MarR"/>
    <property type="match status" value="1"/>
</dbReference>
<dbReference type="InterPro" id="IPR036388">
    <property type="entry name" value="WH-like_DNA-bd_sf"/>
</dbReference>
<dbReference type="GO" id="GO:0003700">
    <property type="term" value="F:DNA-binding transcription factor activity"/>
    <property type="evidence" value="ECO:0007669"/>
    <property type="project" value="InterPro"/>
</dbReference>
<evidence type="ECO:0000259" key="4">
    <source>
        <dbReference type="PROSITE" id="PS50995"/>
    </source>
</evidence>
<evidence type="ECO:0000256" key="3">
    <source>
        <dbReference type="ARBA" id="ARBA00023163"/>
    </source>
</evidence>
<dbReference type="AlphaFoldDB" id="B5Y9J1"/>
<dbReference type="SUPFAM" id="SSF46785">
    <property type="entry name" value="Winged helix' DNA-binding domain"/>
    <property type="match status" value="1"/>
</dbReference>
<reference evidence="5 6" key="2">
    <citation type="journal article" date="2014" name="Genome Announc.">
        <title>Complete Genome Sequence of Coprothermobacter proteolyticus DSM 5265.</title>
        <authorList>
            <person name="Alexiev A."/>
            <person name="Coil D.A."/>
            <person name="Badger J.H."/>
            <person name="Enticknap J."/>
            <person name="Ward N."/>
            <person name="Robb F.T."/>
            <person name="Eisen J.A."/>
        </authorList>
    </citation>
    <scope>NUCLEOTIDE SEQUENCE [LARGE SCALE GENOMIC DNA]</scope>
    <source>
        <strain evidence="6">ATCC 35245 / DSM 5265 / OCM 4 / BT</strain>
    </source>
</reference>
<proteinExistence type="predicted"/>
<dbReference type="Gene3D" id="1.10.10.10">
    <property type="entry name" value="Winged helix-like DNA-binding domain superfamily/Winged helix DNA-binding domain"/>
    <property type="match status" value="1"/>
</dbReference>
<dbReference type="EMBL" id="CP001145">
    <property type="protein sequence ID" value="ACI17049.1"/>
    <property type="molecule type" value="Genomic_DNA"/>
</dbReference>
<dbReference type="GO" id="GO:0003677">
    <property type="term" value="F:DNA binding"/>
    <property type="evidence" value="ECO:0007669"/>
    <property type="project" value="UniProtKB-KW"/>
</dbReference>
<evidence type="ECO:0000256" key="1">
    <source>
        <dbReference type="ARBA" id="ARBA00023015"/>
    </source>
</evidence>
<evidence type="ECO:0000313" key="5">
    <source>
        <dbReference type="EMBL" id="ACI17049.1"/>
    </source>
</evidence>
<dbReference type="eggNOG" id="COG1846">
    <property type="taxonomic scope" value="Bacteria"/>
</dbReference>
<dbReference type="SMART" id="SM00347">
    <property type="entry name" value="HTH_MARR"/>
    <property type="match status" value="1"/>
</dbReference>
<evidence type="ECO:0000313" key="6">
    <source>
        <dbReference type="Proteomes" id="UP000001732"/>
    </source>
</evidence>
<dbReference type="PANTHER" id="PTHR42756">
    <property type="entry name" value="TRANSCRIPTIONAL REGULATOR, MARR"/>
    <property type="match status" value="1"/>
</dbReference>
<protein>
    <submittedName>
        <fullName evidence="5">Transcriptional regulator, putative</fullName>
    </submittedName>
</protein>
<dbReference type="PANTHER" id="PTHR42756:SF1">
    <property type="entry name" value="TRANSCRIPTIONAL REPRESSOR OF EMRAB OPERON"/>
    <property type="match status" value="1"/>
</dbReference>
<dbReference type="PRINTS" id="PR00598">
    <property type="entry name" value="HTHMARR"/>
</dbReference>
<dbReference type="HOGENOM" id="CLU_083287_18_7_9"/>
<dbReference type="Proteomes" id="UP000001732">
    <property type="component" value="Chromosome"/>
</dbReference>
<keyword evidence="1" id="KW-0805">Transcription regulation</keyword>
<dbReference type="InterPro" id="IPR023187">
    <property type="entry name" value="Tscrpt_reg_MarR-type_CS"/>
</dbReference>
<reference evidence="6" key="1">
    <citation type="submission" date="2008-08" db="EMBL/GenBank/DDBJ databases">
        <title>The complete genome sequence of Coprothermobacter proteolyticus strain ATCC 5245 / DSM 5265 / BT.</title>
        <authorList>
            <person name="Dodson R.J."/>
            <person name="Durkin A.S."/>
            <person name="Wu M."/>
            <person name="Eisen J."/>
            <person name="Sutton G."/>
        </authorList>
    </citation>
    <scope>NUCLEOTIDE SEQUENCE [LARGE SCALE GENOMIC DNA]</scope>
    <source>
        <strain evidence="6">ATCC 35245 / DSM 5265 / OCM 4 / BT</strain>
    </source>
</reference>
<dbReference type="InterPro" id="IPR000835">
    <property type="entry name" value="HTH_MarR-typ"/>
</dbReference>
<gene>
    <name evidence="5" type="ordered locus">COPRO5265_1129</name>
</gene>
<dbReference type="PROSITE" id="PS01117">
    <property type="entry name" value="HTH_MARR_1"/>
    <property type="match status" value="1"/>
</dbReference>
<dbReference type="InterPro" id="IPR036390">
    <property type="entry name" value="WH_DNA-bd_sf"/>
</dbReference>
<keyword evidence="3" id="KW-0804">Transcription</keyword>
<dbReference type="STRING" id="309798.COPRO5265_1129"/>
<dbReference type="KEGG" id="cpo:COPRO5265_1129"/>
<organism evidence="5 6">
    <name type="scientific">Coprothermobacter proteolyticus (strain ATCC 35245 / DSM 5265 / OCM 4 / BT)</name>
    <dbReference type="NCBI Taxonomy" id="309798"/>
    <lineage>
        <taxon>Bacteria</taxon>
        <taxon>Pseudomonadati</taxon>
        <taxon>Coprothermobacterota</taxon>
        <taxon>Coprothermobacteria</taxon>
        <taxon>Coprothermobacterales</taxon>
        <taxon>Coprothermobacteraceae</taxon>
        <taxon>Coprothermobacter</taxon>
    </lineage>
</organism>
<dbReference type="PROSITE" id="PS50995">
    <property type="entry name" value="HTH_MARR_2"/>
    <property type="match status" value="1"/>
</dbReference>
<sequence length="176" mass="19464">MLEDNNDLTSKSTNELLACTDSASMEVFRALFRLIRVHGQLVFRMTAQKGFFPGQAVAVSAIARKPGISQRELADCLHVAPPTVANMLKSLEKAGFVEKKIDSVDQRFVRLQLTEKGVNAAENVDKIFSEICEVSLEGLDDEKKQVLIDLLSKITENMMRHLNNLGGASKDDKTAQ</sequence>
<keyword evidence="2" id="KW-0238">DNA-binding</keyword>
<name>B5Y9J1_COPPD</name>
<accession>B5Y9J1</accession>
<evidence type="ECO:0000256" key="2">
    <source>
        <dbReference type="ARBA" id="ARBA00023125"/>
    </source>
</evidence>